<accession>A0A381VPA4</accession>
<sequence length="437" mass="49113">MSFDIIFKDAQIVTHTKRFNGDIAVKDEKIVEIGDLKESEAKENIDLKGLCLIPGVIDTQVHFREPGLEHKEDLYTGTKSAILGGITGVFEMPNTDPSTTDEDALMDKFNRASNRAFCDYAFYAGGTEDNADNLPSYEKINGCCGVKVFMGASTGSLLVAKEEDLDKIVSKINYRASFHCEDQSRLLEREKFQEEGKVHTHEIWRDKLSSLIATQKLVSIAEKYNKKVHVLHVTTEEEINFLSEHKKNVSVEITPQHLTLHSPDCYDRLGSYAQMNPPIRSKKHQDRLWEAINEGIADIIGSDHAPHTKEEKNKNYPLSPSGMPGVQTLVPVMLNHVAKGKLSLERFIELTSYNPSVLFGIKNKGRIEIGCDADFTVIDLSMKKKITNDWIASKCGWTPYEGMSIKGWPVMTIIRGHLVMNEGKIIDPIGKPMSFER</sequence>
<dbReference type="EMBL" id="UINC01009267">
    <property type="protein sequence ID" value="SVA41588.1"/>
    <property type="molecule type" value="Genomic_DNA"/>
</dbReference>
<protein>
    <recommendedName>
        <fullName evidence="4">Amidohydrolase-related domain-containing protein</fullName>
    </recommendedName>
</protein>
<name>A0A381VPA4_9ZZZZ</name>
<dbReference type="InterPro" id="IPR002195">
    <property type="entry name" value="Dihydroorotase_CS"/>
</dbReference>
<evidence type="ECO:0000259" key="4">
    <source>
        <dbReference type="Pfam" id="PF01979"/>
    </source>
</evidence>
<dbReference type="PROSITE" id="PS00483">
    <property type="entry name" value="DIHYDROOROTASE_2"/>
    <property type="match status" value="1"/>
</dbReference>
<keyword evidence="3" id="KW-0378">Hydrolase</keyword>
<dbReference type="GO" id="GO:0004038">
    <property type="term" value="F:allantoinase activity"/>
    <property type="evidence" value="ECO:0007669"/>
    <property type="project" value="TreeGrafter"/>
</dbReference>
<evidence type="ECO:0000256" key="3">
    <source>
        <dbReference type="ARBA" id="ARBA00022801"/>
    </source>
</evidence>
<dbReference type="SUPFAM" id="SSF51556">
    <property type="entry name" value="Metallo-dependent hydrolases"/>
    <property type="match status" value="1"/>
</dbReference>
<reference evidence="5" key="1">
    <citation type="submission" date="2018-05" db="EMBL/GenBank/DDBJ databases">
        <authorList>
            <person name="Lanie J.A."/>
            <person name="Ng W.-L."/>
            <person name="Kazmierczak K.M."/>
            <person name="Andrzejewski T.M."/>
            <person name="Davidsen T.M."/>
            <person name="Wayne K.J."/>
            <person name="Tettelin H."/>
            <person name="Glass J.I."/>
            <person name="Rusch D."/>
            <person name="Podicherti R."/>
            <person name="Tsui H.-C.T."/>
            <person name="Winkler M.E."/>
        </authorList>
    </citation>
    <scope>NUCLEOTIDE SEQUENCE</scope>
</reference>
<dbReference type="PANTHER" id="PTHR43668:SF4">
    <property type="entry name" value="ALLANTOINASE"/>
    <property type="match status" value="1"/>
</dbReference>
<keyword evidence="2" id="KW-0479">Metal-binding</keyword>
<dbReference type="GO" id="GO:0046872">
    <property type="term" value="F:metal ion binding"/>
    <property type="evidence" value="ECO:0007669"/>
    <property type="project" value="UniProtKB-KW"/>
</dbReference>
<dbReference type="Gene3D" id="2.30.40.10">
    <property type="entry name" value="Urease, subunit C, domain 1"/>
    <property type="match status" value="1"/>
</dbReference>
<dbReference type="CDD" id="cd01318">
    <property type="entry name" value="DHOase_IIb"/>
    <property type="match status" value="1"/>
</dbReference>
<dbReference type="InterPro" id="IPR011059">
    <property type="entry name" value="Metal-dep_hydrolase_composite"/>
</dbReference>
<dbReference type="InterPro" id="IPR032466">
    <property type="entry name" value="Metal_Hydrolase"/>
</dbReference>
<dbReference type="InterPro" id="IPR006680">
    <property type="entry name" value="Amidohydro-rel"/>
</dbReference>
<dbReference type="SUPFAM" id="SSF51338">
    <property type="entry name" value="Composite domain of metallo-dependent hydrolases"/>
    <property type="match status" value="1"/>
</dbReference>
<evidence type="ECO:0000256" key="2">
    <source>
        <dbReference type="ARBA" id="ARBA00022723"/>
    </source>
</evidence>
<dbReference type="InterPro" id="IPR050138">
    <property type="entry name" value="DHOase/Allantoinase_Hydrolase"/>
</dbReference>
<comment type="cofactor">
    <cofactor evidence="1">
        <name>Zn(2+)</name>
        <dbReference type="ChEBI" id="CHEBI:29105"/>
    </cofactor>
</comment>
<dbReference type="Gene3D" id="3.20.20.140">
    <property type="entry name" value="Metal-dependent hydrolases"/>
    <property type="match status" value="1"/>
</dbReference>
<dbReference type="AlphaFoldDB" id="A0A381VPA4"/>
<dbReference type="GO" id="GO:0006145">
    <property type="term" value="P:purine nucleobase catabolic process"/>
    <property type="evidence" value="ECO:0007669"/>
    <property type="project" value="TreeGrafter"/>
</dbReference>
<dbReference type="GO" id="GO:0005737">
    <property type="term" value="C:cytoplasm"/>
    <property type="evidence" value="ECO:0007669"/>
    <property type="project" value="TreeGrafter"/>
</dbReference>
<dbReference type="NCBIfam" id="NF006559">
    <property type="entry name" value="PRK09060.1"/>
    <property type="match status" value="1"/>
</dbReference>
<organism evidence="5">
    <name type="scientific">marine metagenome</name>
    <dbReference type="NCBI Taxonomy" id="408172"/>
    <lineage>
        <taxon>unclassified sequences</taxon>
        <taxon>metagenomes</taxon>
        <taxon>ecological metagenomes</taxon>
    </lineage>
</organism>
<feature type="domain" description="Amidohydrolase-related" evidence="4">
    <location>
        <begin position="52"/>
        <end position="419"/>
    </location>
</feature>
<evidence type="ECO:0000313" key="5">
    <source>
        <dbReference type="EMBL" id="SVA41588.1"/>
    </source>
</evidence>
<proteinExistence type="predicted"/>
<dbReference type="Pfam" id="PF01979">
    <property type="entry name" value="Amidohydro_1"/>
    <property type="match status" value="1"/>
</dbReference>
<gene>
    <name evidence="5" type="ORF">METZ01_LOCUS94442</name>
</gene>
<dbReference type="NCBIfam" id="TIGR00857">
    <property type="entry name" value="pyrC_multi"/>
    <property type="match status" value="1"/>
</dbReference>
<evidence type="ECO:0000256" key="1">
    <source>
        <dbReference type="ARBA" id="ARBA00001947"/>
    </source>
</evidence>
<dbReference type="PANTHER" id="PTHR43668">
    <property type="entry name" value="ALLANTOINASE"/>
    <property type="match status" value="1"/>
</dbReference>